<dbReference type="EMBL" id="ABCB02000016">
    <property type="protein sequence ID" value="EDO62128.1"/>
    <property type="molecule type" value="Genomic_DNA"/>
</dbReference>
<feature type="chain" id="PRO_5041894248" evidence="2">
    <location>
        <begin position="27"/>
        <end position="464"/>
    </location>
</feature>
<dbReference type="HOGENOM" id="CLU_031285_12_0_9"/>
<accession>A7VR06</accession>
<gene>
    <name evidence="4" type="ORF">CH238_06275</name>
    <name evidence="3" type="ORF">CLOLEP_00988</name>
</gene>
<comment type="caution">
    <text evidence="3">The sequence shown here is derived from an EMBL/GenBank/DDBJ whole genome shotgun (WGS) entry which is preliminary data.</text>
</comment>
<reference evidence="4 6" key="3">
    <citation type="submission" date="2017-07" db="EMBL/GenBank/DDBJ databases">
        <title>Prevalence of linear plasmids in Cutibacterium (Propionibacterium) acnes isolates obtained from prostatic tissue.</title>
        <authorList>
            <person name="Davidsson S."/>
            <person name="Carlsson J."/>
            <person name="Molling P."/>
            <person name="Andren O."/>
            <person name="Andersson S.-O."/>
            <person name="Brzuszkiewicz E."/>
            <person name="Poehlein A."/>
            <person name="Al-Zeer M."/>
            <person name="Brinkmann V."/>
            <person name="Scavenius C."/>
            <person name="Nazipi S."/>
            <person name="Soderquist B."/>
            <person name="Bruggemann H."/>
        </authorList>
    </citation>
    <scope>NUCLEOTIDE SEQUENCE [LARGE SCALE GENOMIC DNA]</scope>
    <source>
        <strain evidence="4 6">DSM 753</strain>
    </source>
</reference>
<evidence type="ECO:0000256" key="2">
    <source>
        <dbReference type="SAM" id="SignalP"/>
    </source>
</evidence>
<dbReference type="Proteomes" id="UP000220611">
    <property type="component" value="Unassembled WGS sequence"/>
</dbReference>
<dbReference type="Gene3D" id="3.40.190.10">
    <property type="entry name" value="Periplasmic binding protein-like II"/>
    <property type="match status" value="1"/>
</dbReference>
<dbReference type="Pfam" id="PF13416">
    <property type="entry name" value="SBP_bac_8"/>
    <property type="match status" value="1"/>
</dbReference>
<feature type="compositionally biased region" description="Low complexity" evidence="1">
    <location>
        <begin position="32"/>
        <end position="50"/>
    </location>
</feature>
<feature type="region of interest" description="Disordered" evidence="1">
    <location>
        <begin position="27"/>
        <end position="53"/>
    </location>
</feature>
<evidence type="ECO:0000313" key="4">
    <source>
        <dbReference type="EMBL" id="PEQ25042.1"/>
    </source>
</evidence>
<organism evidence="3 5">
    <name type="scientific">[Clostridium] leptum DSM 753</name>
    <dbReference type="NCBI Taxonomy" id="428125"/>
    <lineage>
        <taxon>Bacteria</taxon>
        <taxon>Bacillati</taxon>
        <taxon>Bacillota</taxon>
        <taxon>Clostridia</taxon>
        <taxon>Eubacteriales</taxon>
        <taxon>Oscillospiraceae</taxon>
        <taxon>Oscillospiraceae incertae sedis</taxon>
    </lineage>
</organism>
<evidence type="ECO:0000313" key="5">
    <source>
        <dbReference type="Proteomes" id="UP000003490"/>
    </source>
</evidence>
<dbReference type="InterPro" id="IPR006059">
    <property type="entry name" value="SBP"/>
</dbReference>
<keyword evidence="2" id="KW-0732">Signal</keyword>
<dbReference type="PANTHER" id="PTHR43649">
    <property type="entry name" value="ARABINOSE-BINDING PROTEIN-RELATED"/>
    <property type="match status" value="1"/>
</dbReference>
<dbReference type="PANTHER" id="PTHR43649:SF12">
    <property type="entry name" value="DIACETYLCHITOBIOSE BINDING PROTEIN DASA"/>
    <property type="match status" value="1"/>
</dbReference>
<dbReference type="EMBL" id="NOXF01000003">
    <property type="protein sequence ID" value="PEQ25042.1"/>
    <property type="molecule type" value="Genomic_DNA"/>
</dbReference>
<evidence type="ECO:0000256" key="1">
    <source>
        <dbReference type="SAM" id="MobiDB-lite"/>
    </source>
</evidence>
<keyword evidence="6" id="KW-1185">Reference proteome</keyword>
<dbReference type="Proteomes" id="UP000003490">
    <property type="component" value="Unassembled WGS sequence"/>
</dbReference>
<reference evidence="3 5" key="1">
    <citation type="submission" date="2007-08" db="EMBL/GenBank/DDBJ databases">
        <title>Draft genome sequence of Clostridium leptum (DSM 753).</title>
        <authorList>
            <person name="Sudarsanam P."/>
            <person name="Ley R."/>
            <person name="Guruge J."/>
            <person name="Turnbaugh P.J."/>
            <person name="Mahowald M."/>
            <person name="Liep D."/>
            <person name="Gordon J."/>
        </authorList>
    </citation>
    <scope>NUCLEOTIDE SEQUENCE [LARGE SCALE GENOMIC DNA]</scope>
    <source>
        <strain evidence="3 5">DSM 753</strain>
    </source>
</reference>
<dbReference type="AlphaFoldDB" id="A7VR06"/>
<dbReference type="InterPro" id="IPR050490">
    <property type="entry name" value="Bact_solute-bd_prot1"/>
</dbReference>
<reference evidence="3 5" key="2">
    <citation type="submission" date="2007-08" db="EMBL/GenBank/DDBJ databases">
        <authorList>
            <person name="Fulton L."/>
            <person name="Clifton S."/>
            <person name="Fulton B."/>
            <person name="Xu J."/>
            <person name="Minx P."/>
            <person name="Pepin K.H."/>
            <person name="Johnson M."/>
            <person name="Thiruvilangam P."/>
            <person name="Bhonagiri V."/>
            <person name="Nash W.E."/>
            <person name="Wang C."/>
            <person name="Mardis E.R."/>
            <person name="Wilson R.K."/>
        </authorList>
    </citation>
    <scope>NUCLEOTIDE SEQUENCE [LARGE SCALE GENOMIC DNA]</scope>
    <source>
        <strain evidence="3 5">DSM 753</strain>
    </source>
</reference>
<dbReference type="SUPFAM" id="SSF53850">
    <property type="entry name" value="Periplasmic binding protein-like II"/>
    <property type="match status" value="1"/>
</dbReference>
<evidence type="ECO:0000313" key="6">
    <source>
        <dbReference type="Proteomes" id="UP000220611"/>
    </source>
</evidence>
<protein>
    <submittedName>
        <fullName evidence="3">ABC transporter, solute-binding protein</fullName>
    </submittedName>
</protein>
<dbReference type="eggNOG" id="COG1653">
    <property type="taxonomic scope" value="Bacteria"/>
</dbReference>
<name>A7VR06_9FIRM</name>
<sequence>MKKANFKAILAMLLVGVMGVSMTACSGNGDTASSGESSSAENNSAASASEELPEPVELNIASFRVGTHNAAAAETRYVTEFQELYNGVDKQKITINIEEMPSDQEYYNQMLVRASSNTLPDVFEGNNGVLELAVQNGIAVDMNPYVEADPEYAKELGEDALEFGRNWEDGGLYNISYGRQSIGYFYNKEMFEEAGITPATTWDEWMSNLETLKTSGVCSAPLSSMTGENCWTTNLILSSIIGTSGEEGNEFMNINGYIQDYDESFVAEAYDMIRTMLKDYSLPDAIGSDYATTANHFLNEETAIIANGPWMTPDFSNTEKAAEGFADKVDVALFPENGTISQFERGYSIAKSDKATEDAAWEFIKFKTGTYGQQIHLEEAGTLPMNPETPVPEEYKEAEPLVAKLIEMGNDVEWRYKSIDAISYTTANNAMNTLFPQLVDGTITAEEMCKQLTEAAKSDANYGK</sequence>
<feature type="signal peptide" evidence="2">
    <location>
        <begin position="1"/>
        <end position="26"/>
    </location>
</feature>
<dbReference type="PROSITE" id="PS51257">
    <property type="entry name" value="PROKAR_LIPOPROTEIN"/>
    <property type="match status" value="1"/>
</dbReference>
<dbReference type="OrthoDB" id="1824059at2"/>
<proteinExistence type="predicted"/>
<evidence type="ECO:0000313" key="3">
    <source>
        <dbReference type="EMBL" id="EDO62128.1"/>
    </source>
</evidence>